<dbReference type="Proteomes" id="UP000250321">
    <property type="component" value="Unassembled WGS sequence"/>
</dbReference>
<name>A0A314Y2P3_PRUYE</name>
<proteinExistence type="predicted"/>
<evidence type="ECO:0000313" key="2">
    <source>
        <dbReference type="Proteomes" id="UP000250321"/>
    </source>
</evidence>
<dbReference type="EMBL" id="PJQY01001587">
    <property type="protein sequence ID" value="PQQ01252.1"/>
    <property type="molecule type" value="Genomic_DNA"/>
</dbReference>
<evidence type="ECO:0000313" key="1">
    <source>
        <dbReference type="EMBL" id="PQQ01252.1"/>
    </source>
</evidence>
<comment type="caution">
    <text evidence="1">The sequence shown here is derived from an EMBL/GenBank/DDBJ whole genome shotgun (WGS) entry which is preliminary data.</text>
</comment>
<dbReference type="AlphaFoldDB" id="A0A314Y2P3"/>
<organism evidence="1 2">
    <name type="scientific">Prunus yedoensis var. nudiflora</name>
    <dbReference type="NCBI Taxonomy" id="2094558"/>
    <lineage>
        <taxon>Eukaryota</taxon>
        <taxon>Viridiplantae</taxon>
        <taxon>Streptophyta</taxon>
        <taxon>Embryophyta</taxon>
        <taxon>Tracheophyta</taxon>
        <taxon>Spermatophyta</taxon>
        <taxon>Magnoliopsida</taxon>
        <taxon>eudicotyledons</taxon>
        <taxon>Gunneridae</taxon>
        <taxon>Pentapetalae</taxon>
        <taxon>rosids</taxon>
        <taxon>fabids</taxon>
        <taxon>Rosales</taxon>
        <taxon>Rosaceae</taxon>
        <taxon>Amygdaloideae</taxon>
        <taxon>Amygdaleae</taxon>
        <taxon>Prunus</taxon>
    </lineage>
</organism>
<gene>
    <name evidence="1" type="ORF">Pyn_09824</name>
</gene>
<reference evidence="1 2" key="1">
    <citation type="submission" date="2018-02" db="EMBL/GenBank/DDBJ databases">
        <title>Draft genome of wild Prunus yedoensis var. nudiflora.</title>
        <authorList>
            <person name="Baek S."/>
            <person name="Kim J.-H."/>
            <person name="Choi K."/>
            <person name="Kim G.-B."/>
            <person name="Cho A."/>
            <person name="Jang H."/>
            <person name="Shin C.-H."/>
            <person name="Yu H.-J."/>
            <person name="Mun J.-H."/>
        </authorList>
    </citation>
    <scope>NUCLEOTIDE SEQUENCE [LARGE SCALE GENOMIC DNA]</scope>
    <source>
        <strain evidence="2">cv. Jeju island</strain>
        <tissue evidence="1">Leaf</tissue>
    </source>
</reference>
<accession>A0A314Y2P3</accession>
<sequence length="62" mass="6544">MATALGFQINKEGLEFEEGPFGSWERRHGNGNSLAFPCLVSPGMGNGFLAYGKVGGKVMPPS</sequence>
<keyword evidence="2" id="KW-1185">Reference proteome</keyword>
<protein>
    <submittedName>
        <fullName evidence="1">Uncharacterized protein</fullName>
    </submittedName>
</protein>